<dbReference type="EMBL" id="VTDN01000005">
    <property type="protein sequence ID" value="MEB5476900.1"/>
    <property type="molecule type" value="Genomic_DNA"/>
</dbReference>
<dbReference type="InterPro" id="IPR029058">
    <property type="entry name" value="AB_hydrolase_fold"/>
</dbReference>
<evidence type="ECO:0000313" key="1">
    <source>
        <dbReference type="EMBL" id="MEB5476900.1"/>
    </source>
</evidence>
<keyword evidence="2" id="KW-1185">Reference proteome</keyword>
<evidence type="ECO:0000313" key="2">
    <source>
        <dbReference type="Proteomes" id="UP001339883"/>
    </source>
</evidence>
<sequence>MKIVFIHGINQQNFDAESFEHHWSNVFNIGLERNNLDLTSKDINLEFPFYGDILTARNMKNAVDLDTMNPNWAFFEKLPKLKERNKEKIQKALEIPLLPHYDENLKYSLKRKFFLMSQLAKDHVLKEMVILLNHFPNLHESLVQKFISEAYLYWYDTTFKKQIHERILSCFEKGEQHIVVAHSLGTVIAYNVLHELSKDYPIERFITLASPLPFNVVQRHIVSPIQRPKALYGDWYNFYSRDDYLTTFPMTAPRFGISPKVKNHLITTFADKPHEIIGYLQHPNVIRSIFEQTNYLKQMPKTQSLFKSAQKTT</sequence>
<name>A0ABU6DSU0_9GAMM</name>
<dbReference type="Proteomes" id="UP001339883">
    <property type="component" value="Unassembled WGS sequence"/>
</dbReference>
<dbReference type="RefSeq" id="WP_195771227.1">
    <property type="nucleotide sequence ID" value="NZ_VTDN01000005.1"/>
</dbReference>
<accession>A0ABU6DSU0</accession>
<protein>
    <recommendedName>
        <fullName evidence="3">Alpha/beta hydrolase</fullName>
    </recommendedName>
</protein>
<proteinExistence type="predicted"/>
<dbReference type="Gene3D" id="3.40.50.1820">
    <property type="entry name" value="alpha/beta hydrolase"/>
    <property type="match status" value="1"/>
</dbReference>
<dbReference type="SUPFAM" id="SSF53474">
    <property type="entry name" value="alpha/beta-Hydrolases"/>
    <property type="match status" value="1"/>
</dbReference>
<evidence type="ECO:0008006" key="3">
    <source>
        <dbReference type="Google" id="ProtNLM"/>
    </source>
</evidence>
<reference evidence="1 2" key="1">
    <citation type="submission" date="2019-08" db="EMBL/GenBank/DDBJ databases">
        <title>Five species of Acinetobacter isolated from floral nectar and animal pollinators.</title>
        <authorList>
            <person name="Hendry T.A."/>
        </authorList>
    </citation>
    <scope>NUCLEOTIDE SEQUENCE [LARGE SCALE GENOMIC DNA]</scope>
    <source>
        <strain evidence="1 2">MD18.27</strain>
    </source>
</reference>
<organism evidence="1 2">
    <name type="scientific">Acinetobacter pollinis</name>
    <dbReference type="NCBI Taxonomy" id="2605270"/>
    <lineage>
        <taxon>Bacteria</taxon>
        <taxon>Pseudomonadati</taxon>
        <taxon>Pseudomonadota</taxon>
        <taxon>Gammaproteobacteria</taxon>
        <taxon>Moraxellales</taxon>
        <taxon>Moraxellaceae</taxon>
        <taxon>Acinetobacter</taxon>
    </lineage>
</organism>
<comment type="caution">
    <text evidence="1">The sequence shown here is derived from an EMBL/GenBank/DDBJ whole genome shotgun (WGS) entry which is preliminary data.</text>
</comment>
<gene>
    <name evidence="1" type="ORF">I2F25_07585</name>
</gene>